<dbReference type="AlphaFoldDB" id="A0A084GNY4"/>
<organism evidence="2 3">
    <name type="scientific">Metabacillus indicus</name>
    <name type="common">Bacillus indicus</name>
    <dbReference type="NCBI Taxonomy" id="246786"/>
    <lineage>
        <taxon>Bacteria</taxon>
        <taxon>Bacillati</taxon>
        <taxon>Bacillota</taxon>
        <taxon>Bacilli</taxon>
        <taxon>Bacillales</taxon>
        <taxon>Bacillaceae</taxon>
        <taxon>Metabacillus</taxon>
    </lineage>
</organism>
<dbReference type="EMBL" id="JNVC02000013">
    <property type="protein sequence ID" value="KEZ49046.1"/>
    <property type="molecule type" value="Genomic_DNA"/>
</dbReference>
<dbReference type="Pfam" id="PF14266">
    <property type="entry name" value="YceG_bac"/>
    <property type="match status" value="2"/>
</dbReference>
<feature type="domain" description="Putative component of 'biosynthetic module'" evidence="1">
    <location>
        <begin position="15"/>
        <end position="265"/>
    </location>
</feature>
<comment type="caution">
    <text evidence="2">The sequence shown here is derived from an EMBL/GenBank/DDBJ whole genome shotgun (WGS) entry which is preliminary data.</text>
</comment>
<keyword evidence="3" id="KW-1185">Reference proteome</keyword>
<sequence>MIRTYKPAPAEHLDTDWQTLLFMPLPERPDYVNTPSEVKIPQVAVRLLGTPLTDDEYYQMLFDLVHHEELGVHFLSESLDKNIPQEKFQAIQNLLLLNKNEKLSVNRFVAFMDRDRLLPVLSDPELNRHLRTCVIHMLSRFFLDKANDSADFRRIIVDLIKWTWNHLHPELQKTDGVRQPAFFWYGNATKSEQFFLHFLIRFGCDVIIAHPEGTDILKEEDPEEAVSKIVRFPGTHELTSFPKVRPERTSTVAYKASKQIDQVLHSDESMLYKPWQFRNYSPNARTLKTTYDELFILIKERAFLRPDFEVRDNMVHIPAIFSKIFGVTKNRRSYWGKIQDLADYEHAAVVKYFPFTWEAKGNPHFHYQNALNENQVLQADKMMGSHWWKYSNLPTGLQKGLADAISRYCADPKLKRLEQESPYDLQLYLFNQAMNIPESLIKLMQNFDYSQHVPRLILYNNENNGYMTRSDAAMLLLMNEFGLDIVICNPPGHNDIENFVDEKHYDSHWLEEMSFNEVYQEPSKFKKFIRKIF</sequence>
<evidence type="ECO:0000313" key="3">
    <source>
        <dbReference type="Proteomes" id="UP000028549"/>
    </source>
</evidence>
<evidence type="ECO:0000259" key="1">
    <source>
        <dbReference type="Pfam" id="PF14266"/>
    </source>
</evidence>
<dbReference type="RefSeq" id="WP_029566583.1">
    <property type="nucleotide sequence ID" value="NZ_JNVC02000013.1"/>
</dbReference>
<reference evidence="2 3" key="1">
    <citation type="journal article" date="2005" name="Int. J. Syst. Evol. Microbiol.">
        <title>Bacillus cibi sp. nov., isolated from jeotgal, a traditional Korean fermented seafood.</title>
        <authorList>
            <person name="Yoon J.H."/>
            <person name="Lee C.H."/>
            <person name="Oh T.K."/>
        </authorList>
    </citation>
    <scope>NUCLEOTIDE SEQUENCE [LARGE SCALE GENOMIC DNA]</scope>
    <source>
        <strain evidence="2 3">DSM 16189</strain>
    </source>
</reference>
<accession>A0A084GNY4</accession>
<dbReference type="InterPro" id="IPR025647">
    <property type="entry name" value="YceG_bac"/>
</dbReference>
<dbReference type="Proteomes" id="UP000028549">
    <property type="component" value="Unassembled WGS sequence"/>
</dbReference>
<gene>
    <name evidence="2" type="ORF">GS18_0216705</name>
</gene>
<feature type="domain" description="Putative component of 'biosynthetic module'" evidence="1">
    <location>
        <begin position="288"/>
        <end position="511"/>
    </location>
</feature>
<dbReference type="OrthoDB" id="2421008at2"/>
<dbReference type="STRING" id="246786.GS18_0216705"/>
<proteinExistence type="predicted"/>
<protein>
    <recommendedName>
        <fullName evidence="1">Putative component of 'biosynthetic module' domain-containing protein</fullName>
    </recommendedName>
</protein>
<evidence type="ECO:0000313" key="2">
    <source>
        <dbReference type="EMBL" id="KEZ49046.1"/>
    </source>
</evidence>
<name>A0A084GNY4_METID</name>